<name>A0A955LG63_UNCKA</name>
<evidence type="ECO:0000313" key="3">
    <source>
        <dbReference type="EMBL" id="MCA9389896.1"/>
    </source>
</evidence>
<reference evidence="3" key="1">
    <citation type="submission" date="2020-04" db="EMBL/GenBank/DDBJ databases">
        <authorList>
            <person name="Zhang T."/>
        </authorList>
    </citation>
    <scope>NUCLEOTIDE SEQUENCE</scope>
    <source>
        <strain evidence="3">HKST-UBA01</strain>
    </source>
</reference>
<dbReference type="EMBL" id="JAGQKX010000009">
    <property type="protein sequence ID" value="MCA9389896.1"/>
    <property type="molecule type" value="Genomic_DNA"/>
</dbReference>
<dbReference type="Proteomes" id="UP000701698">
    <property type="component" value="Unassembled WGS sequence"/>
</dbReference>
<comment type="caution">
    <text evidence="3">The sequence shown here is derived from an EMBL/GenBank/DDBJ whole genome shotgun (WGS) entry which is preliminary data.</text>
</comment>
<feature type="domain" description="Transcobalamin-like C-terminal" evidence="2">
    <location>
        <begin position="77"/>
        <end position="145"/>
    </location>
</feature>
<dbReference type="Pfam" id="PF14478">
    <property type="entry name" value="DUF4430"/>
    <property type="match status" value="1"/>
</dbReference>
<evidence type="ECO:0000256" key="1">
    <source>
        <dbReference type="SAM" id="MobiDB-lite"/>
    </source>
</evidence>
<gene>
    <name evidence="3" type="ORF">KC571_00675</name>
</gene>
<reference evidence="3" key="2">
    <citation type="journal article" date="2021" name="Microbiome">
        <title>Successional dynamics and alternative stable states in a saline activated sludge microbial community over 9 years.</title>
        <authorList>
            <person name="Wang Y."/>
            <person name="Ye J."/>
            <person name="Ju F."/>
            <person name="Liu L."/>
            <person name="Boyd J.A."/>
            <person name="Deng Y."/>
            <person name="Parks D.H."/>
            <person name="Jiang X."/>
            <person name="Yin X."/>
            <person name="Woodcroft B.J."/>
            <person name="Tyson G.W."/>
            <person name="Hugenholtz P."/>
            <person name="Polz M.F."/>
            <person name="Zhang T."/>
        </authorList>
    </citation>
    <scope>NUCLEOTIDE SEQUENCE</scope>
    <source>
        <strain evidence="3">HKST-UBA01</strain>
    </source>
</reference>
<accession>A0A955LG63</accession>
<dbReference type="Gene3D" id="2.170.130.30">
    <property type="match status" value="1"/>
</dbReference>
<sequence length="145" mass="15886">MKNNLMTKVLYAVTGLALMVGGLVAYQQYQSITAQPAPQDTSSKELVVSDESAQTTAEDGKVAGEQQTTIQYMGVNGKDAMELLKENATVVTKDSSFGEYVDSINGIQGGTDSKYWIFYVNDQMSQVGAADYKTQEGDLIEWRFE</sequence>
<dbReference type="AlphaFoldDB" id="A0A955LG63"/>
<organism evidence="3 4">
    <name type="scientific">candidate division WWE3 bacterium</name>
    <dbReference type="NCBI Taxonomy" id="2053526"/>
    <lineage>
        <taxon>Bacteria</taxon>
        <taxon>Katanobacteria</taxon>
    </lineage>
</organism>
<proteinExistence type="predicted"/>
<evidence type="ECO:0000259" key="2">
    <source>
        <dbReference type="Pfam" id="PF14478"/>
    </source>
</evidence>
<dbReference type="InterPro" id="IPR027954">
    <property type="entry name" value="Transcobalamin-like_C"/>
</dbReference>
<protein>
    <submittedName>
        <fullName evidence="3">DUF4430 domain-containing protein</fullName>
    </submittedName>
</protein>
<feature type="region of interest" description="Disordered" evidence="1">
    <location>
        <begin position="40"/>
        <end position="62"/>
    </location>
</feature>
<evidence type="ECO:0000313" key="4">
    <source>
        <dbReference type="Proteomes" id="UP000701698"/>
    </source>
</evidence>